<comment type="caution">
    <text evidence="3">The sequence shown here is derived from an EMBL/GenBank/DDBJ whole genome shotgun (WGS) entry which is preliminary data.</text>
</comment>
<reference evidence="4" key="1">
    <citation type="journal article" date="2019" name="Int. J. Syst. Evol. Microbiol.">
        <title>The Global Catalogue of Microorganisms (GCM) 10K type strain sequencing project: providing services to taxonomists for standard genome sequencing and annotation.</title>
        <authorList>
            <consortium name="The Broad Institute Genomics Platform"/>
            <consortium name="The Broad Institute Genome Sequencing Center for Infectious Disease"/>
            <person name="Wu L."/>
            <person name="Ma J."/>
        </authorList>
    </citation>
    <scope>NUCLEOTIDE SEQUENCE [LARGE SCALE GENOMIC DNA]</scope>
    <source>
        <strain evidence="4">NBRC 108894</strain>
    </source>
</reference>
<dbReference type="Proteomes" id="UP001157034">
    <property type="component" value="Unassembled WGS sequence"/>
</dbReference>
<proteinExistence type="predicted"/>
<dbReference type="RefSeq" id="WP_284255223.1">
    <property type="nucleotide sequence ID" value="NZ_BAAAQO010000004.1"/>
</dbReference>
<organism evidence="3 4">
    <name type="scientific">Pseudolysinimonas kribbensis</name>
    <dbReference type="NCBI Taxonomy" id="433641"/>
    <lineage>
        <taxon>Bacteria</taxon>
        <taxon>Bacillati</taxon>
        <taxon>Actinomycetota</taxon>
        <taxon>Actinomycetes</taxon>
        <taxon>Micrococcales</taxon>
        <taxon>Microbacteriaceae</taxon>
        <taxon>Pseudolysinimonas</taxon>
    </lineage>
</organism>
<evidence type="ECO:0000313" key="3">
    <source>
        <dbReference type="EMBL" id="GMA96699.1"/>
    </source>
</evidence>
<dbReference type="EMBL" id="BSVB01000001">
    <property type="protein sequence ID" value="GMA96699.1"/>
    <property type="molecule type" value="Genomic_DNA"/>
</dbReference>
<evidence type="ECO:0000313" key="4">
    <source>
        <dbReference type="Proteomes" id="UP001157034"/>
    </source>
</evidence>
<feature type="transmembrane region" description="Helical" evidence="1">
    <location>
        <begin position="344"/>
        <end position="365"/>
    </location>
</feature>
<accession>A0ABQ6KBR5</accession>
<keyword evidence="1" id="KW-0472">Membrane</keyword>
<keyword evidence="1" id="KW-1133">Transmembrane helix</keyword>
<sequence length="385" mass="40000">MLPIAAVLLFALAALSAGAGPALPDTPTAAGATVRLWVNNWGEAVSLTDPNRPGYAQIGPEQPSTTINALIDLRSNAPEPFTATLVDAQAVGGQQPAACVAETTPDPINCIFRLAVGSGVNALTLTVDRPGERPYVEQGWITGGVFRFSTGLEARDAAGSWQRIPDGGRFRLPATTLSSVRYVMRNVGDLPVQVHGSCRDGIVEPGDSIACSITGPRPVASLAAEYRRALMLRAPGVSTGWIQLRGSVVATGAAFRLTDPHAVVGQRTVIAAQGLTDRDLRGLVVRVGSRPVGLDTASTPQRLVFAMPLVRSGPATLTILEAGIAIARLPLTVSAHPAAPIGPAFPVALVVLVALGGAVLAVLLWRGTSVALRSRSRHQANSRTT</sequence>
<gene>
    <name evidence="3" type="ORF">GCM10025881_35230</name>
</gene>
<protein>
    <submittedName>
        <fullName evidence="3">Uncharacterized protein</fullName>
    </submittedName>
</protein>
<name>A0ABQ6KBR5_9MICO</name>
<keyword evidence="2" id="KW-0732">Signal</keyword>
<keyword evidence="1" id="KW-0812">Transmembrane</keyword>
<evidence type="ECO:0000256" key="1">
    <source>
        <dbReference type="SAM" id="Phobius"/>
    </source>
</evidence>
<keyword evidence="4" id="KW-1185">Reference proteome</keyword>
<feature type="signal peptide" evidence="2">
    <location>
        <begin position="1"/>
        <end position="19"/>
    </location>
</feature>
<evidence type="ECO:0000256" key="2">
    <source>
        <dbReference type="SAM" id="SignalP"/>
    </source>
</evidence>
<feature type="chain" id="PRO_5046658948" evidence="2">
    <location>
        <begin position="20"/>
        <end position="385"/>
    </location>
</feature>